<dbReference type="OrthoDB" id="3396203at2"/>
<keyword evidence="4 6" id="KW-1133">Transmembrane helix</keyword>
<dbReference type="AlphaFoldDB" id="A0A1I0WAM3"/>
<keyword evidence="3 6" id="KW-0812">Transmembrane</keyword>
<feature type="domain" description="DUF3817" evidence="7">
    <location>
        <begin position="7"/>
        <end position="93"/>
    </location>
</feature>
<name>A0A1I0WAM3_9CELL</name>
<dbReference type="PANTHER" id="PTHR40077:SF1">
    <property type="entry name" value="MEMBRANE PROTEIN"/>
    <property type="match status" value="1"/>
</dbReference>
<dbReference type="Proteomes" id="UP000199012">
    <property type="component" value="Unassembled WGS sequence"/>
</dbReference>
<keyword evidence="5 6" id="KW-0472">Membrane</keyword>
<evidence type="ECO:0000313" key="8">
    <source>
        <dbReference type="EMBL" id="SFA85260.1"/>
    </source>
</evidence>
<evidence type="ECO:0000256" key="5">
    <source>
        <dbReference type="ARBA" id="ARBA00023136"/>
    </source>
</evidence>
<dbReference type="NCBIfam" id="TIGR03954">
    <property type="entry name" value="integ_memb_HG"/>
    <property type="match status" value="1"/>
</dbReference>
<organism evidence="8 9">
    <name type="scientific">Cellulomonas marina</name>
    <dbReference type="NCBI Taxonomy" id="988821"/>
    <lineage>
        <taxon>Bacteria</taxon>
        <taxon>Bacillati</taxon>
        <taxon>Actinomycetota</taxon>
        <taxon>Actinomycetes</taxon>
        <taxon>Micrococcales</taxon>
        <taxon>Cellulomonadaceae</taxon>
        <taxon>Cellulomonas</taxon>
    </lineage>
</organism>
<evidence type="ECO:0000256" key="4">
    <source>
        <dbReference type="ARBA" id="ARBA00022989"/>
    </source>
</evidence>
<proteinExistence type="predicted"/>
<dbReference type="InterPro" id="IPR023845">
    <property type="entry name" value="DUF3817_TM"/>
</dbReference>
<evidence type="ECO:0000256" key="6">
    <source>
        <dbReference type="SAM" id="Phobius"/>
    </source>
</evidence>
<evidence type="ECO:0000256" key="2">
    <source>
        <dbReference type="ARBA" id="ARBA00022475"/>
    </source>
</evidence>
<comment type="subcellular location">
    <subcellularLocation>
        <location evidence="1">Cell membrane</location>
        <topology evidence="1">Multi-pass membrane protein</topology>
    </subcellularLocation>
</comment>
<dbReference type="PANTHER" id="PTHR40077">
    <property type="entry name" value="MEMBRANE PROTEIN-RELATED"/>
    <property type="match status" value="1"/>
</dbReference>
<evidence type="ECO:0000256" key="1">
    <source>
        <dbReference type="ARBA" id="ARBA00004651"/>
    </source>
</evidence>
<reference evidence="8 9" key="1">
    <citation type="submission" date="2016-10" db="EMBL/GenBank/DDBJ databases">
        <authorList>
            <person name="de Groot N.N."/>
        </authorList>
    </citation>
    <scope>NUCLEOTIDE SEQUENCE [LARGE SCALE GENOMIC DNA]</scope>
    <source>
        <strain evidence="8 9">CGMCC 4.6945</strain>
    </source>
</reference>
<gene>
    <name evidence="8" type="ORF">SAMN05421867_102293</name>
</gene>
<feature type="transmembrane region" description="Helical" evidence="6">
    <location>
        <begin position="127"/>
        <end position="148"/>
    </location>
</feature>
<keyword evidence="2" id="KW-1003">Cell membrane</keyword>
<sequence length="154" mass="16372">MARTPLALFSGVAIAEAVSWTLLLAGLVLRGTLELAIAVTIGGAVHGLVFLAFVTSTIVVALNQRWGAGTTAVAVTSAVIPYATIPVELWLRRNGRLHGSWRREESRHPRDRTWHDRALRALLRHPVASTAVLAVVVVGMFVVLIAVGPSGGRG</sequence>
<dbReference type="Pfam" id="PF12823">
    <property type="entry name" value="DUF3817"/>
    <property type="match status" value="1"/>
</dbReference>
<dbReference type="EMBL" id="FOKA01000002">
    <property type="protein sequence ID" value="SFA85260.1"/>
    <property type="molecule type" value="Genomic_DNA"/>
</dbReference>
<accession>A0A1I0WAM3</accession>
<dbReference type="GO" id="GO:0005886">
    <property type="term" value="C:plasma membrane"/>
    <property type="evidence" value="ECO:0007669"/>
    <property type="project" value="UniProtKB-SubCell"/>
</dbReference>
<evidence type="ECO:0000313" key="9">
    <source>
        <dbReference type="Proteomes" id="UP000199012"/>
    </source>
</evidence>
<evidence type="ECO:0000259" key="7">
    <source>
        <dbReference type="Pfam" id="PF12823"/>
    </source>
</evidence>
<dbReference type="RefSeq" id="WP_090030918.1">
    <property type="nucleotide sequence ID" value="NZ_BONM01000012.1"/>
</dbReference>
<keyword evidence="9" id="KW-1185">Reference proteome</keyword>
<evidence type="ECO:0000256" key="3">
    <source>
        <dbReference type="ARBA" id="ARBA00022692"/>
    </source>
</evidence>
<feature type="transmembrane region" description="Helical" evidence="6">
    <location>
        <begin position="36"/>
        <end position="62"/>
    </location>
</feature>
<dbReference type="STRING" id="988821.SAMN05421867_102293"/>
<feature type="transmembrane region" description="Helical" evidence="6">
    <location>
        <begin position="6"/>
        <end position="29"/>
    </location>
</feature>
<protein>
    <submittedName>
        <fullName evidence="8">Integral membrane protein</fullName>
    </submittedName>
</protein>